<accession>A0A428PU29</accession>
<reference evidence="1 2" key="1">
    <citation type="submission" date="2017-06" db="EMBL/GenBank/DDBJ databases">
        <title>Comparative genomic analysis of Ambrosia Fusariam Clade fungi.</title>
        <authorList>
            <person name="Stajich J.E."/>
            <person name="Carrillo J."/>
            <person name="Kijimoto T."/>
            <person name="Eskalen A."/>
            <person name="O'Donnell K."/>
            <person name="Kasson M."/>
        </authorList>
    </citation>
    <scope>NUCLEOTIDE SEQUENCE [LARGE SCALE GENOMIC DNA]</scope>
    <source>
        <strain evidence="1 2">NRRL62584</strain>
    </source>
</reference>
<proteinExistence type="predicted"/>
<dbReference type="EMBL" id="NKCI01000092">
    <property type="protein sequence ID" value="RSL56426.1"/>
    <property type="molecule type" value="Genomic_DNA"/>
</dbReference>
<dbReference type="STRING" id="1325734.A0A428PU29"/>
<sequence>MDDRERRARPEFKTRVFKWLDETTVKVLPHEAKTTVLFWCQSFAPERVRKVEAARARRPPLRVLILFT</sequence>
<organism evidence="1 2">
    <name type="scientific">Fusarium duplospermum</name>
    <dbReference type="NCBI Taxonomy" id="1325734"/>
    <lineage>
        <taxon>Eukaryota</taxon>
        <taxon>Fungi</taxon>
        <taxon>Dikarya</taxon>
        <taxon>Ascomycota</taxon>
        <taxon>Pezizomycotina</taxon>
        <taxon>Sordariomycetes</taxon>
        <taxon>Hypocreomycetidae</taxon>
        <taxon>Hypocreales</taxon>
        <taxon>Nectriaceae</taxon>
        <taxon>Fusarium</taxon>
        <taxon>Fusarium solani species complex</taxon>
    </lineage>
</organism>
<evidence type="ECO:0000313" key="2">
    <source>
        <dbReference type="Proteomes" id="UP000288168"/>
    </source>
</evidence>
<comment type="caution">
    <text evidence="1">The sequence shown here is derived from an EMBL/GenBank/DDBJ whole genome shotgun (WGS) entry which is preliminary data.</text>
</comment>
<protein>
    <submittedName>
        <fullName evidence="1">Uncharacterized protein</fullName>
    </submittedName>
</protein>
<evidence type="ECO:0000313" key="1">
    <source>
        <dbReference type="EMBL" id="RSL56426.1"/>
    </source>
</evidence>
<dbReference type="AlphaFoldDB" id="A0A428PU29"/>
<name>A0A428PU29_9HYPO</name>
<dbReference type="Proteomes" id="UP000288168">
    <property type="component" value="Unassembled WGS sequence"/>
</dbReference>
<gene>
    <name evidence="1" type="ORF">CEP54_008824</name>
</gene>
<keyword evidence="2" id="KW-1185">Reference proteome</keyword>